<sequence length="287" mass="30937">MPGIDLHIHSTASDGTLTPREIVVAAKAAGLEALALTDHDTVQGLGEFMEAGRDHGLEVIPGVELSVRSDLGTMDILGYWVPTGQSGLTEALEYLNLQRAERNREIAARLRRQGLDVSYEEIAAKAAGGTIGRPHIAQVLQEKGYVKTLQDAFEKYLASGGKAYVPKVVLSPDKAVAMLKAEGATVCLAHPRLYKKVNLATLEGFLARMKPLGLDGLEARYPEHSPEDTRNYENLAARLGLVVSGGSDFHGLNKPHLRLGKGRGDLYVPYSVLEGLKALRRSQGLPA</sequence>
<reference evidence="2 3" key="1">
    <citation type="journal article" date="2011" name="J. Bacteriol.">
        <title>Genome sequence of the mercury-methylating and pleomorphic Desulfovibrio africanus Strain Walvis Bay.</title>
        <authorList>
            <person name="Brown S.D."/>
            <person name="Wall J.D."/>
            <person name="Kucken A.M."/>
            <person name="Gilmour C.C."/>
            <person name="Podar M."/>
            <person name="Brandt C.C."/>
            <person name="Teshima H."/>
            <person name="Detter J.C."/>
            <person name="Han C.S."/>
            <person name="Land M.L."/>
            <person name="Lucas S."/>
            <person name="Han J."/>
            <person name="Pennacchio L."/>
            <person name="Nolan M."/>
            <person name="Pitluck S."/>
            <person name="Woyke T."/>
            <person name="Goodwin L."/>
            <person name="Palumbo A.V."/>
            <person name="Elias D.A."/>
        </authorList>
    </citation>
    <scope>NUCLEOTIDE SEQUENCE [LARGE SCALE GENOMIC DNA]</scope>
    <source>
        <strain evidence="2 3">Walvis Bay</strain>
    </source>
</reference>
<accession>F3Z178</accession>
<proteinExistence type="predicted"/>
<keyword evidence="3" id="KW-1185">Reference proteome</keyword>
<evidence type="ECO:0000259" key="1">
    <source>
        <dbReference type="SMART" id="SM00481"/>
    </source>
</evidence>
<dbReference type="InterPro" id="IPR003141">
    <property type="entry name" value="Pol/His_phosphatase_N"/>
</dbReference>
<dbReference type="CDD" id="cd07438">
    <property type="entry name" value="PHP_HisPPase_AMP"/>
    <property type="match status" value="1"/>
</dbReference>
<evidence type="ECO:0000313" key="2">
    <source>
        <dbReference type="EMBL" id="EGJ49976.1"/>
    </source>
</evidence>
<dbReference type="Gene3D" id="3.20.20.140">
    <property type="entry name" value="Metal-dependent hydrolases"/>
    <property type="match status" value="1"/>
</dbReference>
<name>F3Z178_DESAF</name>
<dbReference type="Proteomes" id="UP000007844">
    <property type="component" value="Chromosome"/>
</dbReference>
<dbReference type="RefSeq" id="WP_014259743.1">
    <property type="nucleotide sequence ID" value="NC_016629.1"/>
</dbReference>
<dbReference type="InterPro" id="IPR004013">
    <property type="entry name" value="PHP_dom"/>
</dbReference>
<dbReference type="Gene3D" id="1.10.150.650">
    <property type="match status" value="1"/>
</dbReference>
<dbReference type="GO" id="GO:0004534">
    <property type="term" value="F:5'-3' RNA exonuclease activity"/>
    <property type="evidence" value="ECO:0007669"/>
    <property type="project" value="TreeGrafter"/>
</dbReference>
<dbReference type="EMBL" id="CP003221">
    <property type="protein sequence ID" value="EGJ49976.1"/>
    <property type="molecule type" value="Genomic_DNA"/>
</dbReference>
<dbReference type="STRING" id="690850.Desaf_1640"/>
<dbReference type="AlphaFoldDB" id="F3Z178"/>
<protein>
    <submittedName>
        <fullName evidence="2">PHP domain protein</fullName>
    </submittedName>
</protein>
<dbReference type="HOGENOM" id="CLU_067347_1_0_7"/>
<dbReference type="PANTHER" id="PTHR42924">
    <property type="entry name" value="EXONUCLEASE"/>
    <property type="match status" value="1"/>
</dbReference>
<gene>
    <name evidence="2" type="ORF">Desaf_1640</name>
</gene>
<dbReference type="Pfam" id="PF02811">
    <property type="entry name" value="PHP"/>
    <property type="match status" value="1"/>
</dbReference>
<dbReference type="InterPro" id="IPR052018">
    <property type="entry name" value="PHP_domain"/>
</dbReference>
<dbReference type="PANTHER" id="PTHR42924:SF3">
    <property type="entry name" value="POLYMERASE_HISTIDINOL PHOSPHATASE N-TERMINAL DOMAIN-CONTAINING PROTEIN"/>
    <property type="match status" value="1"/>
</dbReference>
<dbReference type="InterPro" id="IPR016195">
    <property type="entry name" value="Pol/histidinol_Pase-like"/>
</dbReference>
<dbReference type="SUPFAM" id="SSF89550">
    <property type="entry name" value="PHP domain-like"/>
    <property type="match status" value="1"/>
</dbReference>
<dbReference type="eggNOG" id="COG0613">
    <property type="taxonomic scope" value="Bacteria"/>
</dbReference>
<dbReference type="GO" id="GO:0035312">
    <property type="term" value="F:5'-3' DNA exonuclease activity"/>
    <property type="evidence" value="ECO:0007669"/>
    <property type="project" value="TreeGrafter"/>
</dbReference>
<evidence type="ECO:0000313" key="3">
    <source>
        <dbReference type="Proteomes" id="UP000007844"/>
    </source>
</evidence>
<dbReference type="KEGG" id="daf:Desaf_1640"/>
<feature type="domain" description="Polymerase/histidinol phosphatase N-terminal" evidence="1">
    <location>
        <begin position="4"/>
        <end position="69"/>
    </location>
</feature>
<dbReference type="SMART" id="SM00481">
    <property type="entry name" value="POLIIIAc"/>
    <property type="match status" value="1"/>
</dbReference>
<organism evidence="2 3">
    <name type="scientific">Desulfocurvibacter africanus subsp. africanus str. Walvis Bay</name>
    <dbReference type="NCBI Taxonomy" id="690850"/>
    <lineage>
        <taxon>Bacteria</taxon>
        <taxon>Pseudomonadati</taxon>
        <taxon>Thermodesulfobacteriota</taxon>
        <taxon>Desulfovibrionia</taxon>
        <taxon>Desulfovibrionales</taxon>
        <taxon>Desulfovibrionaceae</taxon>
        <taxon>Desulfocurvibacter</taxon>
    </lineage>
</organism>